<dbReference type="Proteomes" id="UP000663856">
    <property type="component" value="Unassembled WGS sequence"/>
</dbReference>
<dbReference type="SUPFAM" id="SSF49785">
    <property type="entry name" value="Galactose-binding domain-like"/>
    <property type="match status" value="1"/>
</dbReference>
<sequence>MFTDTNSKFNSTCIESLTRAKLSDELEFSSKFISSDEDRPLADFSFFDPHSPKAKDIHPNFISAFNDAYKLQRSTMTYSKDIRERSLTVLIPTIGDRWCSLLEYFHGSNQTNVIAQSLSTLGTVTASSFYSGDGSPAAQGDYVTGRTKGGAFNSGGFAPQYIEIQLPRTYSIYSVCLRVSQLPDGVTVHEIYMGSTSSSLSLVTTLNGYTHSDEWLNTTYNPMVSGISVVRVHTVSSPSW</sequence>
<dbReference type="InterPro" id="IPR008979">
    <property type="entry name" value="Galactose-bd-like_sf"/>
</dbReference>
<dbReference type="Proteomes" id="UP000663866">
    <property type="component" value="Unassembled WGS sequence"/>
</dbReference>
<dbReference type="EMBL" id="CAJNRF010008875">
    <property type="protein sequence ID" value="CAF2105631.1"/>
    <property type="molecule type" value="Genomic_DNA"/>
</dbReference>
<evidence type="ECO:0000313" key="3">
    <source>
        <dbReference type="Proteomes" id="UP000663866"/>
    </source>
</evidence>
<evidence type="ECO:0000313" key="2">
    <source>
        <dbReference type="EMBL" id="CAF4201196.1"/>
    </source>
</evidence>
<gene>
    <name evidence="2" type="ORF">OVN521_LOCUS26405</name>
    <name evidence="1" type="ORF">WKI299_LOCUS21300</name>
</gene>
<accession>A0A820C0P2</accession>
<dbReference type="EMBL" id="CAJOBG010006912">
    <property type="protein sequence ID" value="CAF4201196.1"/>
    <property type="molecule type" value="Genomic_DNA"/>
</dbReference>
<name>A0A820C0P2_9BILA</name>
<proteinExistence type="predicted"/>
<evidence type="ECO:0000313" key="1">
    <source>
        <dbReference type="EMBL" id="CAF2105631.1"/>
    </source>
</evidence>
<organism evidence="2 3">
    <name type="scientific">Rotaria magnacalcarata</name>
    <dbReference type="NCBI Taxonomy" id="392030"/>
    <lineage>
        <taxon>Eukaryota</taxon>
        <taxon>Metazoa</taxon>
        <taxon>Spiralia</taxon>
        <taxon>Gnathifera</taxon>
        <taxon>Rotifera</taxon>
        <taxon>Eurotatoria</taxon>
        <taxon>Bdelloidea</taxon>
        <taxon>Philodinida</taxon>
        <taxon>Philodinidae</taxon>
        <taxon>Rotaria</taxon>
    </lineage>
</organism>
<comment type="caution">
    <text evidence="2">The sequence shown here is derived from an EMBL/GenBank/DDBJ whole genome shotgun (WGS) entry which is preliminary data.</text>
</comment>
<protein>
    <submittedName>
        <fullName evidence="2">Uncharacterized protein</fullName>
    </submittedName>
</protein>
<dbReference type="AlphaFoldDB" id="A0A820C0P2"/>
<reference evidence="2" key="1">
    <citation type="submission" date="2021-02" db="EMBL/GenBank/DDBJ databases">
        <authorList>
            <person name="Nowell W R."/>
        </authorList>
    </citation>
    <scope>NUCLEOTIDE SEQUENCE</scope>
</reference>
<keyword evidence="3" id="KW-1185">Reference proteome</keyword>